<dbReference type="Proteomes" id="UP000095039">
    <property type="component" value="Unassembled WGS sequence"/>
</dbReference>
<keyword evidence="2" id="KW-1185">Reference proteome</keyword>
<comment type="caution">
    <text evidence="1">The sequence shown here is derived from an EMBL/GenBank/DDBJ whole genome shotgun (WGS) entry which is preliminary data.</text>
</comment>
<proteinExistence type="predicted"/>
<protein>
    <submittedName>
        <fullName evidence="1">Uncharacterized protein</fullName>
    </submittedName>
</protein>
<evidence type="ECO:0000313" key="1">
    <source>
        <dbReference type="EMBL" id="OEE57375.1"/>
    </source>
</evidence>
<organism evidence="1 2">
    <name type="scientific">Enterovibrio norvegicus FF-454</name>
    <dbReference type="NCBI Taxonomy" id="1185651"/>
    <lineage>
        <taxon>Bacteria</taxon>
        <taxon>Pseudomonadati</taxon>
        <taxon>Pseudomonadota</taxon>
        <taxon>Gammaproteobacteria</taxon>
        <taxon>Vibrionales</taxon>
        <taxon>Vibrionaceae</taxon>
        <taxon>Enterovibrio</taxon>
    </lineage>
</organism>
<sequence>MKSYTEVQQECINLVSSICDLEENTLANLTSDQIKELDVSTSQKEKQEVEGDITQPYDLEVGKRIQMPTPPKLPCVTNSTCSSESPNYIDILYVPAHPSDGSRKWFALTKEAVDALKQEKVNLASVMVDGDKQATLQNLNDLGLLSRFESKAHEHFLEKPDADRYRSLIWVAKALQSGASRFYKNGPESFIKEVMDLEQLDLQDMINDEVVWDKFWDRFFIALSHQGHGYNPNATNMIEALEDLNSHDEQQKRLIRARRKVHVKLLEHCDDQIKALEKKAEQNASKRTTETDDTKFVFDKKHNYFTSEKQKSIYDNIIRVNRNRPEQDETLCMHHHTAVVNKITQFWEKDLKAVQDEHRMLVKMKQQARSRRAVAAPYLYSSRKNRVFLASLKKVNEFGFAVKEQCLTMEELEGTQAKHFGPPSLTEKSPNWRQGSFFSSSATSIEFTKDSSIIASLYNDVGSGELSKSPQNGETTESEESRINNVIELPGKVEWAYYPTLALVQVIDATFEKQFSDLKSILGTSASVPNFLSQLLWVKKVALARLDVLKKKAEKRATAGNIHHVFIDKPPSSFQLLWKETKHKPKRAKLGVFKNDAGLNDLQAVECCLLSDGEVFWVRGPHWYLGGELALGHVKLLTVDIKHPEALAGNGDSGKTLSDALKELKKVPGREGIKLLDLSKQVSSFDTAFWKDGFHYQGGSGPDGQSAYIANAQAQFMRFTSSSSTNINTPLDTAKLESKYGVSGEIKANVTLLSAQIGFSVWLPFNDKNKDINANHAESKDKVTGYGVSIPYYVTSYDEHGIETAVPADKPYDAGSICVQLQGSVYGLAAATCQLSASIAIGPPDSGDGIGIRGQSIAVRDYNQHQRGSIANAQLLYAAEEDVLNSGVAEGKLSIDAFAGVEAGGTFSADVYWRPPAIDMHLMDAKNSAKIKSPLLKLGGLSGELAANAGYGFSAELRLTFQDGCIVFIAAARLVAGPGCKGKVGIQLNPINADRFIACMLGVLRQNNFRFVAFFGERDENGMNKDFEMLNERLTVAIAMGLALSDVLMLPTVVFEEYKKGSLQEEYAPLIADSILRKDRAGSIQPWVSNLPPETLASLLSCLINKQDLPLGSAHGGYALGGYAYSPKWESLKEEVVQKNANQASAILQILNWIPFDLGEIGKSSKRQFQEALIRMNTDLEDVRTPTEQWDNLLENWQIVGFFVLQNSNTKSARERNTEAYNILSQRLLSDFDLYVAHKKVNVWGVEFTSWREAVLIYNGDESDTDLQQANKLARAKIVSLKAEKTNWNIRVF</sequence>
<reference evidence="1 2" key="1">
    <citation type="journal article" date="2012" name="Science">
        <title>Ecological populations of bacteria act as socially cohesive units of antibiotic production and resistance.</title>
        <authorList>
            <person name="Cordero O.X."/>
            <person name="Wildschutte H."/>
            <person name="Kirkup B."/>
            <person name="Proehl S."/>
            <person name="Ngo L."/>
            <person name="Hussain F."/>
            <person name="Le Roux F."/>
            <person name="Mincer T."/>
            <person name="Polz M.F."/>
        </authorList>
    </citation>
    <scope>NUCLEOTIDE SEQUENCE [LARGE SCALE GENOMIC DNA]</scope>
    <source>
        <strain evidence="1 2">FF-454</strain>
    </source>
</reference>
<gene>
    <name evidence="1" type="ORF">A1OK_17880</name>
</gene>
<name>A0A1E5BVY6_9GAMM</name>
<accession>A0A1E5BVY6</accession>
<dbReference type="EMBL" id="AJWN02000112">
    <property type="protein sequence ID" value="OEE57375.1"/>
    <property type="molecule type" value="Genomic_DNA"/>
</dbReference>
<dbReference type="RefSeq" id="WP_016959296.1">
    <property type="nucleotide sequence ID" value="NZ_AJWN02000112.1"/>
</dbReference>
<evidence type="ECO:0000313" key="2">
    <source>
        <dbReference type="Proteomes" id="UP000095039"/>
    </source>
</evidence>